<dbReference type="GO" id="GO:0005524">
    <property type="term" value="F:ATP binding"/>
    <property type="evidence" value="ECO:0007669"/>
    <property type="project" value="UniProtKB-KW"/>
</dbReference>
<comment type="subcellular location">
    <subcellularLocation>
        <location evidence="2">Cell inner membrane</location>
        <topology evidence="2">Multi-pass membrane protein</topology>
    </subcellularLocation>
</comment>
<dbReference type="InterPro" id="IPR003594">
    <property type="entry name" value="HATPase_dom"/>
</dbReference>
<evidence type="ECO:0000313" key="22">
    <source>
        <dbReference type="EMBL" id="PUA43381.1"/>
    </source>
</evidence>
<evidence type="ECO:0000256" key="5">
    <source>
        <dbReference type="ARBA" id="ARBA00022519"/>
    </source>
</evidence>
<dbReference type="GO" id="GO:0005886">
    <property type="term" value="C:plasma membrane"/>
    <property type="evidence" value="ECO:0007669"/>
    <property type="project" value="UniProtKB-SubCell"/>
</dbReference>
<dbReference type="SUPFAM" id="SSF55785">
    <property type="entry name" value="PYP-like sensor domain (PAS domain)"/>
    <property type="match status" value="1"/>
</dbReference>
<organism evidence="22 23">
    <name type="scientific">Pseudomonas protegens</name>
    <dbReference type="NCBI Taxonomy" id="380021"/>
    <lineage>
        <taxon>Bacteria</taxon>
        <taxon>Pseudomonadati</taxon>
        <taxon>Pseudomonadota</taxon>
        <taxon>Gammaproteobacteria</taxon>
        <taxon>Pseudomonadales</taxon>
        <taxon>Pseudomonadaceae</taxon>
        <taxon>Pseudomonas</taxon>
    </lineage>
</organism>
<dbReference type="Pfam" id="PF00497">
    <property type="entry name" value="SBP_bac_3"/>
    <property type="match status" value="2"/>
</dbReference>
<dbReference type="InterPro" id="IPR036641">
    <property type="entry name" value="HPT_dom_sf"/>
</dbReference>
<dbReference type="InterPro" id="IPR008207">
    <property type="entry name" value="Sig_transdc_His_kin_Hpt_dom"/>
</dbReference>
<keyword evidence="11" id="KW-0418">Kinase</keyword>
<keyword evidence="14" id="KW-0902">Two-component regulatory system</keyword>
<dbReference type="PROSITE" id="PS50894">
    <property type="entry name" value="HPT"/>
    <property type="match status" value="1"/>
</dbReference>
<dbReference type="AlphaFoldDB" id="A0A2T6GGU4"/>
<keyword evidence="10" id="KW-0547">Nucleotide-binding</keyword>
<dbReference type="InterPro" id="IPR003661">
    <property type="entry name" value="HisK_dim/P_dom"/>
</dbReference>
<evidence type="ECO:0000256" key="17">
    <source>
        <dbReference type="PROSITE-ProRule" id="PRU00169"/>
    </source>
</evidence>
<dbReference type="InterPro" id="IPR004358">
    <property type="entry name" value="Sig_transdc_His_kin-like_C"/>
</dbReference>
<keyword evidence="4" id="KW-1003">Cell membrane</keyword>
<evidence type="ECO:0000256" key="10">
    <source>
        <dbReference type="ARBA" id="ARBA00022741"/>
    </source>
</evidence>
<feature type="domain" description="Histidine kinase" evidence="19">
    <location>
        <begin position="715"/>
        <end position="934"/>
    </location>
</feature>
<keyword evidence="5" id="KW-0997">Cell inner membrane</keyword>
<reference evidence="22 23" key="1">
    <citation type="submission" date="2018-03" db="EMBL/GenBank/DDBJ databases">
        <title>Draft genome sequence of the plant growth promoting rhizobacterium Pseudomonas protegens strain BNJ-SS-45 isolated from wheat (Triticum aestivum) rhizosphere.</title>
        <authorList>
            <person name="Bajpai A."/>
            <person name="Shende K."/>
            <person name="Meena N."/>
            <person name="Upadhyayula S.R."/>
            <person name="Suravajhala P."/>
            <person name="Medicherla K.M."/>
            <person name="Johri B.N."/>
        </authorList>
    </citation>
    <scope>NUCLEOTIDE SEQUENCE [LARGE SCALE GENOMIC DNA]</scope>
    <source>
        <strain evidence="22 23">BNJ-SS-45</strain>
    </source>
</reference>
<dbReference type="Gene3D" id="3.40.190.10">
    <property type="entry name" value="Periplasmic binding protein-like II"/>
    <property type="match status" value="4"/>
</dbReference>
<dbReference type="CDD" id="cd13705">
    <property type="entry name" value="PBP2_BvgS_D1"/>
    <property type="match status" value="1"/>
</dbReference>
<dbReference type="EMBL" id="PYJM01000005">
    <property type="protein sequence ID" value="PUA43381.1"/>
    <property type="molecule type" value="Genomic_DNA"/>
</dbReference>
<evidence type="ECO:0000256" key="3">
    <source>
        <dbReference type="ARBA" id="ARBA00012438"/>
    </source>
</evidence>
<accession>A0A2T6GGU4</accession>
<evidence type="ECO:0000256" key="14">
    <source>
        <dbReference type="ARBA" id="ARBA00023012"/>
    </source>
</evidence>
<dbReference type="SMART" id="SM00448">
    <property type="entry name" value="REC"/>
    <property type="match status" value="1"/>
</dbReference>
<feature type="domain" description="Response regulatory" evidence="20">
    <location>
        <begin position="958"/>
        <end position="1077"/>
    </location>
</feature>
<evidence type="ECO:0000256" key="1">
    <source>
        <dbReference type="ARBA" id="ARBA00000085"/>
    </source>
</evidence>
<dbReference type="PANTHER" id="PTHR43047:SF72">
    <property type="entry name" value="OSMOSENSING HISTIDINE PROTEIN KINASE SLN1"/>
    <property type="match status" value="1"/>
</dbReference>
<keyword evidence="15" id="KW-0472">Membrane</keyword>
<keyword evidence="6 17" id="KW-0597">Phosphoprotein</keyword>
<keyword evidence="13" id="KW-1133">Transmembrane helix</keyword>
<dbReference type="EC" id="2.7.13.3" evidence="3"/>
<evidence type="ECO:0000313" key="23">
    <source>
        <dbReference type="Proteomes" id="UP000244178"/>
    </source>
</evidence>
<evidence type="ECO:0000256" key="18">
    <source>
        <dbReference type="SAM" id="SignalP"/>
    </source>
</evidence>
<dbReference type="Gene3D" id="1.20.120.160">
    <property type="entry name" value="HPT domain"/>
    <property type="match status" value="1"/>
</dbReference>
<dbReference type="InterPro" id="IPR049870">
    <property type="entry name" value="BvgS-like_periplasmic1"/>
</dbReference>
<comment type="caution">
    <text evidence="22">The sequence shown here is derived from an EMBL/GenBank/DDBJ whole genome shotgun (WGS) entry which is preliminary data.</text>
</comment>
<dbReference type="SUPFAM" id="SSF55874">
    <property type="entry name" value="ATPase domain of HSP90 chaperone/DNA topoisomerase II/histidine kinase"/>
    <property type="match status" value="1"/>
</dbReference>
<dbReference type="PRINTS" id="PR00344">
    <property type="entry name" value="BCTRLSENSOR"/>
</dbReference>
<evidence type="ECO:0000256" key="4">
    <source>
        <dbReference type="ARBA" id="ARBA00022475"/>
    </source>
</evidence>
<feature type="domain" description="HPt" evidence="21">
    <location>
        <begin position="1098"/>
        <end position="1188"/>
    </location>
</feature>
<feature type="signal peptide" evidence="18">
    <location>
        <begin position="1"/>
        <end position="23"/>
    </location>
</feature>
<dbReference type="InterPro" id="IPR005467">
    <property type="entry name" value="His_kinase_dom"/>
</dbReference>
<dbReference type="InterPro" id="IPR001638">
    <property type="entry name" value="Solute-binding_3/MltF_N"/>
</dbReference>
<name>A0A2T6GGU4_9PSED</name>
<dbReference type="CDD" id="cd00082">
    <property type="entry name" value="HisKA"/>
    <property type="match status" value="1"/>
</dbReference>
<dbReference type="InterPro" id="IPR036097">
    <property type="entry name" value="HisK_dim/P_sf"/>
</dbReference>
<dbReference type="Gene3D" id="3.40.50.2300">
    <property type="match status" value="1"/>
</dbReference>
<dbReference type="PROSITE" id="PS50110">
    <property type="entry name" value="RESPONSE_REGULATORY"/>
    <property type="match status" value="1"/>
</dbReference>
<keyword evidence="7" id="KW-0808">Transferase</keyword>
<dbReference type="SUPFAM" id="SSF47384">
    <property type="entry name" value="Homodimeric domain of signal transducing histidine kinase"/>
    <property type="match status" value="1"/>
</dbReference>
<feature type="chain" id="PRO_5015468876" description="histidine kinase" evidence="18">
    <location>
        <begin position="24"/>
        <end position="1196"/>
    </location>
</feature>
<dbReference type="InterPro" id="IPR049871">
    <property type="entry name" value="BvgS-like_periplasmic2"/>
</dbReference>
<evidence type="ECO:0000256" key="9">
    <source>
        <dbReference type="ARBA" id="ARBA00022729"/>
    </source>
</evidence>
<evidence type="ECO:0000256" key="16">
    <source>
        <dbReference type="PROSITE-ProRule" id="PRU00110"/>
    </source>
</evidence>
<evidence type="ECO:0000256" key="13">
    <source>
        <dbReference type="ARBA" id="ARBA00022989"/>
    </source>
</evidence>
<dbReference type="GO" id="GO:0000155">
    <property type="term" value="F:phosphorelay sensor kinase activity"/>
    <property type="evidence" value="ECO:0007669"/>
    <property type="project" value="InterPro"/>
</dbReference>
<evidence type="ECO:0000256" key="2">
    <source>
        <dbReference type="ARBA" id="ARBA00004429"/>
    </source>
</evidence>
<dbReference type="Gene3D" id="3.30.450.20">
    <property type="entry name" value="PAS domain"/>
    <property type="match status" value="1"/>
</dbReference>
<dbReference type="SUPFAM" id="SSF47226">
    <property type="entry name" value="Histidine-containing phosphotransfer domain, HPT domain"/>
    <property type="match status" value="1"/>
</dbReference>
<keyword evidence="9 18" id="KW-0732">Signal</keyword>
<evidence type="ECO:0000259" key="20">
    <source>
        <dbReference type="PROSITE" id="PS50110"/>
    </source>
</evidence>
<dbReference type="Proteomes" id="UP000244178">
    <property type="component" value="Unassembled WGS sequence"/>
</dbReference>
<keyword evidence="8" id="KW-0812">Transmembrane</keyword>
<dbReference type="Pfam" id="PF01627">
    <property type="entry name" value="Hpt"/>
    <property type="match status" value="1"/>
</dbReference>
<dbReference type="CDD" id="cd00088">
    <property type="entry name" value="HPT"/>
    <property type="match status" value="1"/>
</dbReference>
<keyword evidence="12" id="KW-0067">ATP-binding</keyword>
<evidence type="ECO:0000256" key="6">
    <source>
        <dbReference type="ARBA" id="ARBA00022553"/>
    </source>
</evidence>
<dbReference type="InterPro" id="IPR035965">
    <property type="entry name" value="PAS-like_dom_sf"/>
</dbReference>
<dbReference type="Pfam" id="PF00512">
    <property type="entry name" value="HisKA"/>
    <property type="match status" value="1"/>
</dbReference>
<protein>
    <recommendedName>
        <fullName evidence="3">histidine kinase</fullName>
        <ecNumber evidence="3">2.7.13.3</ecNumber>
    </recommendedName>
</protein>
<dbReference type="InterPro" id="IPR036890">
    <property type="entry name" value="HATPase_C_sf"/>
</dbReference>
<dbReference type="CDD" id="cd13707">
    <property type="entry name" value="PBP2_BvgS_D2"/>
    <property type="match status" value="1"/>
</dbReference>
<dbReference type="SMART" id="SM00387">
    <property type="entry name" value="HATPase_c"/>
    <property type="match status" value="1"/>
</dbReference>
<dbReference type="SUPFAM" id="SSF53850">
    <property type="entry name" value="Periplasmic binding protein-like II"/>
    <property type="match status" value="2"/>
</dbReference>
<dbReference type="SUPFAM" id="SSF52172">
    <property type="entry name" value="CheY-like"/>
    <property type="match status" value="1"/>
</dbReference>
<evidence type="ECO:0000259" key="19">
    <source>
        <dbReference type="PROSITE" id="PS50109"/>
    </source>
</evidence>
<dbReference type="InterPro" id="IPR011006">
    <property type="entry name" value="CheY-like_superfamily"/>
</dbReference>
<feature type="modified residue" description="Phosphohistidine" evidence="16">
    <location>
        <position position="1137"/>
    </location>
</feature>
<evidence type="ECO:0000256" key="15">
    <source>
        <dbReference type="ARBA" id="ARBA00023136"/>
    </source>
</evidence>
<gene>
    <name evidence="22" type="ORF">C5U62_22360</name>
</gene>
<dbReference type="GO" id="GO:0009927">
    <property type="term" value="F:histidine phosphotransfer kinase activity"/>
    <property type="evidence" value="ECO:0007669"/>
    <property type="project" value="TreeGrafter"/>
</dbReference>
<dbReference type="Gene3D" id="1.10.287.130">
    <property type="match status" value="1"/>
</dbReference>
<dbReference type="CDD" id="cd17546">
    <property type="entry name" value="REC_hyHK_CKI1_RcsC-like"/>
    <property type="match status" value="1"/>
</dbReference>
<evidence type="ECO:0000256" key="7">
    <source>
        <dbReference type="ARBA" id="ARBA00022679"/>
    </source>
</evidence>
<dbReference type="SMART" id="SM00388">
    <property type="entry name" value="HisKA"/>
    <property type="match status" value="1"/>
</dbReference>
<dbReference type="Gene3D" id="3.30.565.10">
    <property type="entry name" value="Histidine kinase-like ATPase, C-terminal domain"/>
    <property type="match status" value="1"/>
</dbReference>
<proteinExistence type="predicted"/>
<evidence type="ECO:0000256" key="8">
    <source>
        <dbReference type="ARBA" id="ARBA00022692"/>
    </source>
</evidence>
<evidence type="ECO:0000259" key="21">
    <source>
        <dbReference type="PROSITE" id="PS50894"/>
    </source>
</evidence>
<dbReference type="PROSITE" id="PS50109">
    <property type="entry name" value="HIS_KIN"/>
    <property type="match status" value="1"/>
</dbReference>
<feature type="modified residue" description="4-aspartylphosphate" evidence="17">
    <location>
        <position position="1007"/>
    </location>
</feature>
<dbReference type="Pfam" id="PF02518">
    <property type="entry name" value="HATPase_c"/>
    <property type="match status" value="1"/>
</dbReference>
<comment type="catalytic activity">
    <reaction evidence="1">
        <text>ATP + protein L-histidine = ADP + protein N-phospho-L-histidine.</text>
        <dbReference type="EC" id="2.7.13.3"/>
    </reaction>
</comment>
<dbReference type="SMART" id="SM00062">
    <property type="entry name" value="PBPb"/>
    <property type="match status" value="2"/>
</dbReference>
<dbReference type="Pfam" id="PF00072">
    <property type="entry name" value="Response_reg"/>
    <property type="match status" value="1"/>
</dbReference>
<sequence>MNPIYLTLLLTLFTALLPAVVQGADPFQLSSRGQALQFSAQVTEQDRAWLSQRKPVRIGVTYPDYPPLTIFTEKKQLEGILAENLLALQKVLNIRFEISSYPDRMSAFKALQAGEIDLVDAATQPEAEKYGVQISSPYAYTQIALYSTTGSLLDVDLRDPAAQISSTPDGFIDENTFKIFRSATIKNYQSPYEAIAAVLKGQAQAYLGDTVSTNYLLNQSFNNQLVTNISVNGLEAYIGFAYTGQNRRLVSILNQQLQSRSRCQIIRMVNWWVVTLKCSDDEFVSVLNNEEKQLLQSKRPFRIAVSEDLAPYALFDNSGQFGGTMSDILELVRLNSGLRFEIVRTRSVHKAMELLDKGEVDLGIMSETDSRDRKYLFTRPVITTPYTLITRNNGPEEFNLKDSPEQSIALPTSDALLEHIRQNYPHLKIHTTDNVADSLNRVRDGGSDFTLTSTNQARYYLSYKYEDALKVSGLLKGVNARIGLASQPQNKVLISIIEKALLRISPSETAAISGRWRANAATDNKYWEQVTLRVYQVLSVSFVLLLATCIWILYLRKLIFKKSIVRKQLQERLSLIQNIVDSIPHPIYVRDRDGELLLFNTPYAQTFAPGATSSTNSKVLDALLSRTVVNQWQHDYEQVVRSGSAIARDQTLHLGGQSLDIYHWIQPLRDDQQQVFGVVCGWLDIGDRLRILEELRQAKEAADRANSAKSTFLATMSHEIRTPMNAIIGMLELVLTRKAPQGKNLESLQLAHEAAVSLLELLGGILDISSIESGQTRLHLETCTLRQIVTSIRGIFDSLATRKGLSIITHFDACADLPLRLDRLKIKQILSNLMSNAIKFTDSGDITLRVQGVALGEQRFAFSISVQDTGPGIDPADMASLFTPFSRVTVNRNSGAGIGLCICQSLSRIIDGDLLVDSTPGKGTTMTLTACAEEAPPSDTPLALPKSEPAAPIQRRLKILIVEDHLPSLTLLKEQIELLGHLPILAHDGLEALFIWEDNEVDLIITDCNMPELDGIGLTEEIRRLEQQMRMPPCTIIGTTASARGEDMQAGLAAGMDACLLKPLSVSMLARYVPLFSESRTPQEVEDGSSALLLFNLPEDKRRSLLGHLIVCNQQDLQALEEAMARLDFKTLASQAHKLKSSAQMMQSDALLRLCETLEQALADNAAVDTLAHLCQEVRTLMEQLNSTLATSAQPH</sequence>
<dbReference type="RefSeq" id="WP_060839991.1">
    <property type="nucleotide sequence ID" value="NZ_PIZE01000002.1"/>
</dbReference>
<dbReference type="InterPro" id="IPR001789">
    <property type="entry name" value="Sig_transdc_resp-reg_receiver"/>
</dbReference>
<evidence type="ECO:0000256" key="12">
    <source>
        <dbReference type="ARBA" id="ARBA00022840"/>
    </source>
</evidence>
<evidence type="ECO:0000256" key="11">
    <source>
        <dbReference type="ARBA" id="ARBA00022777"/>
    </source>
</evidence>
<dbReference type="PANTHER" id="PTHR43047">
    <property type="entry name" value="TWO-COMPONENT HISTIDINE PROTEIN KINASE"/>
    <property type="match status" value="1"/>
</dbReference>